<sequence>MTQNKILQALVQAINSTEKLNGGDFNKHPDALYAYEILFGKERLKEVLESKNDLEYNAFYNVSGLFKIQIKNPNTPLDLAKHHVDKIISYFLKNHMLIYLIEIALSREEVKIAEHYINELSTLEQNSMHHGYRKFLDYYATKGSYQEFKNYLKLSKPAKPPRNIIDSSKTKFISKYSEINGIEKGVTIINDKIFGWKYCYALIEKQAHNYSLKEIEKFLNKYPKFVEHDQYIKPWFFVLHYSNQRPTEISDKEFNELLELIMTVDKSLKRGDGRLRDYMLFDIGGSVSDLNQINECKKNIIAPFYKRELNYHIKNLKEKTMGNKV</sequence>
<evidence type="ECO:0000313" key="2">
    <source>
        <dbReference type="Proteomes" id="UP000636004"/>
    </source>
</evidence>
<reference evidence="1" key="1">
    <citation type="journal article" date="2014" name="Int. J. Syst. Evol. Microbiol.">
        <title>Complete genome sequence of Corynebacterium casei LMG S-19264T (=DSM 44701T), isolated from a smear-ripened cheese.</title>
        <authorList>
            <consortium name="US DOE Joint Genome Institute (JGI-PGF)"/>
            <person name="Walter F."/>
            <person name="Albersmeier A."/>
            <person name="Kalinowski J."/>
            <person name="Ruckert C."/>
        </authorList>
    </citation>
    <scope>NUCLEOTIDE SEQUENCE</scope>
    <source>
        <strain evidence="1">KCTC 12710</strain>
    </source>
</reference>
<proteinExistence type="predicted"/>
<dbReference type="EMBL" id="BMWZ01000017">
    <property type="protein sequence ID" value="GGZ94579.1"/>
    <property type="molecule type" value="Genomic_DNA"/>
</dbReference>
<dbReference type="RefSeq" id="WP_189362849.1">
    <property type="nucleotide sequence ID" value="NZ_BMWZ01000017.1"/>
</dbReference>
<reference evidence="1" key="2">
    <citation type="submission" date="2020-09" db="EMBL/GenBank/DDBJ databases">
        <authorList>
            <person name="Sun Q."/>
            <person name="Kim S."/>
        </authorList>
    </citation>
    <scope>NUCLEOTIDE SEQUENCE</scope>
    <source>
        <strain evidence="1">KCTC 12710</strain>
    </source>
</reference>
<gene>
    <name evidence="1" type="ORF">GCM10007028_36110</name>
</gene>
<name>A0A918RD99_9FLAO</name>
<dbReference type="AlphaFoldDB" id="A0A918RD99"/>
<evidence type="ECO:0000313" key="1">
    <source>
        <dbReference type="EMBL" id="GGZ94579.1"/>
    </source>
</evidence>
<accession>A0A918RD99</accession>
<organism evidence="1 2">
    <name type="scientific">Algibacter mikhailovii</name>
    <dbReference type="NCBI Taxonomy" id="425498"/>
    <lineage>
        <taxon>Bacteria</taxon>
        <taxon>Pseudomonadati</taxon>
        <taxon>Bacteroidota</taxon>
        <taxon>Flavobacteriia</taxon>
        <taxon>Flavobacteriales</taxon>
        <taxon>Flavobacteriaceae</taxon>
        <taxon>Algibacter</taxon>
    </lineage>
</organism>
<protein>
    <submittedName>
        <fullName evidence="1">Uncharacterized protein</fullName>
    </submittedName>
</protein>
<dbReference type="Proteomes" id="UP000636004">
    <property type="component" value="Unassembled WGS sequence"/>
</dbReference>
<keyword evidence="2" id="KW-1185">Reference proteome</keyword>
<comment type="caution">
    <text evidence="1">The sequence shown here is derived from an EMBL/GenBank/DDBJ whole genome shotgun (WGS) entry which is preliminary data.</text>
</comment>